<feature type="region of interest" description="Disordered" evidence="1">
    <location>
        <begin position="1"/>
        <end position="21"/>
    </location>
</feature>
<protein>
    <submittedName>
        <fullName evidence="2">TMEM18 isoform 6</fullName>
    </submittedName>
</protein>
<gene>
    <name evidence="2" type="ORF">CK820_G0050421</name>
</gene>
<organism evidence="2 3">
    <name type="scientific">Pan troglodytes</name>
    <name type="common">Chimpanzee</name>
    <dbReference type="NCBI Taxonomy" id="9598"/>
    <lineage>
        <taxon>Eukaryota</taxon>
        <taxon>Metazoa</taxon>
        <taxon>Chordata</taxon>
        <taxon>Craniata</taxon>
        <taxon>Vertebrata</taxon>
        <taxon>Euteleostomi</taxon>
        <taxon>Mammalia</taxon>
        <taxon>Eutheria</taxon>
        <taxon>Euarchontoglires</taxon>
        <taxon>Primates</taxon>
        <taxon>Haplorrhini</taxon>
        <taxon>Catarrhini</taxon>
        <taxon>Hominidae</taxon>
        <taxon>Pan</taxon>
    </lineage>
</organism>
<comment type="caution">
    <text evidence="2">The sequence shown here is derived from an EMBL/GenBank/DDBJ whole genome shotgun (WGS) entry which is preliminary data.</text>
</comment>
<evidence type="ECO:0000313" key="2">
    <source>
        <dbReference type="EMBL" id="PNI18225.1"/>
    </source>
</evidence>
<reference evidence="2 3" key="1">
    <citation type="submission" date="2017-12" db="EMBL/GenBank/DDBJ databases">
        <title>High-resolution comparative analysis of great ape genomes.</title>
        <authorList>
            <person name="Pollen A."/>
            <person name="Hastie A."/>
            <person name="Hormozdiari F."/>
            <person name="Dougherty M."/>
            <person name="Liu R."/>
            <person name="Chaisson M."/>
            <person name="Hoppe E."/>
            <person name="Hill C."/>
            <person name="Pang A."/>
            <person name="Hillier L."/>
            <person name="Baker C."/>
            <person name="Armstrong J."/>
            <person name="Shendure J."/>
            <person name="Paten B."/>
            <person name="Wilson R."/>
            <person name="Chao H."/>
            <person name="Schneider V."/>
            <person name="Ventura M."/>
            <person name="Kronenberg Z."/>
            <person name="Murali S."/>
            <person name="Gordon D."/>
            <person name="Cantsilieris S."/>
            <person name="Munson K."/>
            <person name="Nelson B."/>
            <person name="Raja A."/>
            <person name="Underwood J."/>
            <person name="Diekhans M."/>
            <person name="Fiddes I."/>
            <person name="Haussler D."/>
            <person name="Eichler E."/>
        </authorList>
    </citation>
    <scope>NUCLEOTIDE SEQUENCE [LARGE SCALE GENOMIC DNA]</scope>
    <source>
        <strain evidence="2">Yerkes chimp pedigree #C0471</strain>
    </source>
</reference>
<evidence type="ECO:0000256" key="1">
    <source>
        <dbReference type="SAM" id="MobiDB-lite"/>
    </source>
</evidence>
<proteinExistence type="predicted"/>
<evidence type="ECO:0000313" key="3">
    <source>
        <dbReference type="Proteomes" id="UP000236370"/>
    </source>
</evidence>
<dbReference type="AlphaFoldDB" id="A0A2J8J652"/>
<sequence length="59" mass="6474">MGSGQKAVLPSPPCLWSSGTAGSRGVREAAECGTVWRVQCIAERLEKIKSCTWRWLKIP</sequence>
<accession>A0A2J8J652</accession>
<name>A0A2J8J652_PANTR</name>
<dbReference type="EMBL" id="NBAG03000514">
    <property type="protein sequence ID" value="PNI18225.1"/>
    <property type="molecule type" value="Genomic_DNA"/>
</dbReference>
<dbReference type="Proteomes" id="UP000236370">
    <property type="component" value="Unassembled WGS sequence"/>
</dbReference>